<dbReference type="InterPro" id="IPR045581">
    <property type="entry name" value="DNAPKcs_CC5"/>
</dbReference>
<evidence type="ECO:0000313" key="3">
    <source>
        <dbReference type="EMBL" id="OON23233.1"/>
    </source>
</evidence>
<keyword evidence="4" id="KW-1185">Reference proteome</keyword>
<dbReference type="Pfam" id="PF20500">
    <property type="entry name" value="DNA-PKcs_N"/>
    <property type="match status" value="1"/>
</dbReference>
<dbReference type="GO" id="GO:0004674">
    <property type="term" value="F:protein serine/threonine kinase activity"/>
    <property type="evidence" value="ECO:0007669"/>
    <property type="project" value="TreeGrafter"/>
</dbReference>
<evidence type="ECO:0000313" key="4">
    <source>
        <dbReference type="Proteomes" id="UP000243686"/>
    </source>
</evidence>
<dbReference type="InterPro" id="IPR011009">
    <property type="entry name" value="Kinase-like_dom_sf"/>
</dbReference>
<dbReference type="Pfam" id="PF19704">
    <property type="entry name" value="DNAPKcs_CC5"/>
    <property type="match status" value="1"/>
</dbReference>
<evidence type="ECO:0000259" key="2">
    <source>
        <dbReference type="PROSITE" id="PS50290"/>
    </source>
</evidence>
<feature type="region of interest" description="Disordered" evidence="1">
    <location>
        <begin position="3025"/>
        <end position="3044"/>
    </location>
</feature>
<dbReference type="Proteomes" id="UP000243686">
    <property type="component" value="Unassembled WGS sequence"/>
</dbReference>
<organism evidence="3 4">
    <name type="scientific">Opisthorchis viverrini</name>
    <name type="common">Southeast Asian liver fluke</name>
    <dbReference type="NCBI Taxonomy" id="6198"/>
    <lineage>
        <taxon>Eukaryota</taxon>
        <taxon>Metazoa</taxon>
        <taxon>Spiralia</taxon>
        <taxon>Lophotrochozoa</taxon>
        <taxon>Platyhelminthes</taxon>
        <taxon>Trematoda</taxon>
        <taxon>Digenea</taxon>
        <taxon>Opisthorchiida</taxon>
        <taxon>Opisthorchiata</taxon>
        <taxon>Opisthorchiidae</taxon>
        <taxon>Opisthorchis</taxon>
    </lineage>
</organism>
<sequence>MELNAGIPYTFQRAQTNKSTSDSRINCKDWFLHRRVFNIAIFVLDYHLAYSGVRISVDMDKRVYMIDEQSISSKSILTFINNYIHIRNEAVLITGMMMVALWQRGQYSSLISLATSAYYQAAVYLDDLFSPQWGIPALLDQISHEIEVRFSLTFVIPQSAALLVGIVQLLTKLIAKCPQRLAKYLLLVKTLITNIRQCMIHRNPELSRKATKAYLAVLLRTGQLLLEQISVGAALTTTSVGSPCLSATHTNLFVAIIQDVLQSISNPSLALSKVVISITAFTYVCEVCVRITSANEFLNIIDKLLDRIELVDLNKDSSSEVEPFDLSRLVTAFSSLSTVTWSKISTMQSSLDQMRATKLYNRLNQLLLRLCVRIVELFPLSSVSMSTTFSAAIRLAIEKTTTGASCDALNTMQPLNFGEQLVYRAVLLSCRHPPIVFTPVDDASVLAESPRSKPLQMSDAPVSYQDYVPLWKALLGSGLDGKKTEGSNESGASTVCRHFLKITMQLFQRMDLHYTVHGDEDVWTNTDDIVKSECLGEATGDFYGQLDTLELDAFEFDKSQLVSFRTPKDVLIFVNLVDLYEALFSQETGEVFKHCLPELIQTILDLIRRYPLLTGFYKLLNLLVTSGVRSGFLLRTGDEGSSNSYWSPEARFETQRRLAEFSSDLCVQITSHPVDRTEADQRIASRLLCLLSLPGATFIAPIGQCDTEKTNRHSENVLAFASHIYPAISMAVRIGAVHFAFLWAAVISALNRWLSEFQLSTSVTNSFFLILYPALRQILVWSDDSAKAFSAPSSISSIRSLLHQHHERLAKSSGRTRRDLASSVRLINRLRDFHQSIPSVTDTACGDVSRSPSQIRKNAQVELLHLLGRLGGLIIASLTSSSIQEFRPVEFPLEYSSVGLRLCLPYADIRPSFSLTDHSLLRSVLEVSSAAQTTPSTSAAVEYLYSLVVFMVGKAANTIPSFRSKVLDVDFYTSFTKSLTPFDQSLQGHIFRSTSIDSPVRSPSKSLVLEALYDLTLWRQLFLASFYVAANKMPPISRLFSNLLFQLTRWFGEYAASNHQHAVCFFKVLLDILCLGDNSVFASQEQSPSMATLSDARAVHPNCGVLQNLAARCLYKFLIFSVRRARVSSSPGVRLFSTTNQTGQDRQPSCSDETFLLVLSRVHSSLTGPQPEGLLGALHALEKVILPILCKDQELVEVHVFQIFAHLLDLIVFVQASTNPTEDINNHISKVLLSCFKVVVRTILKFSRTLHVEQSEEFLFCSPTKPSLLRTGATKRMKLDESQSSDLKASELNKRIRPKRWKDANIEGCVWALLSCIGQLQNPQSSELATRWSDMCFLSLKKLICCLGELKRYQWSARTSESSISTSHLFFQTALDTGNEEMLIARLEAGLSVSVDEGQHNHQTFQPRWMESLTRTLSSYSRILSADLLNVRILRLLLLSARSQLLKVLRCYVVWCRQQNVHIDVSQEFKTIFERTSCTLAVCEFAVKMTPNSAPEHSEFVFPPEHDIWWLLSRCLVQCVLHSDIREECSVSCQRYLELLESLPPPHQQVIIRNFEALVIGDSHAQNLSSYVHQRIRDVFSNTFPHDSETYSTQRKVPVLSDQSVPVLSRLLQYVTCLLHSVPQNLSWRQQFNSAEFGASLLGLVKLACSLFGSSPTEAVHQVLLDVIGLALASLDKTTIIEYLLDQLLLTKENGSFQQHKLSSGLSDKTVCQLLLWGRTEMPTRKGSCGPQLFVSKDSPYSSCFIDRVLNRVRLAIDTFDPAVLNRAVTLLTTCLELCLSLQGSAKINIAVETSPKQQGDVSNIIVSRILDSWTQLFERLVCASPYQQWSNQVMLGFMERLLMLGPKGTDWNPLVPTVVFLLRDPGLSLGQKICVLDMLSIFLRSVRSASRVRESCASETDINILQALKEFLATQLPINQEEFKRDGSKSEEYRKVFTTLLSCLELTGSCVILEALLIPFCREDLHPMDVSLESALAATMKRHRHCVPTQLAFLDLCHEQLIPSMHGEKAHQPVALDFVWRLNEKFFEPLLLHVSHTSLEIFAVNHVNDWLGVLRQLDISSDGTDALHDLFVGTLCFNLFTVLYNRLPKVLVHDKDAKLVKTVIQADHGGQASVEYKGVELTRSLIKLANDVLDKLQSNPTPGLETSSSRLKKARRHFFSAAWSCLSAAVCSTQTQMKFYQKLLFRDGLFQQLLPDSFETPLYLPSQHPTLHRGRFLNVPETLWSSDELNSRAITFQPMINEKTPIGYGPPYGSPSGIFNSAFAGSTLALELNRFDRIAGTQLLELEMHQNTVETEYADTNEPVSNITVVSGTPPTMTTGKCVQLPMDSVNREPLVSGMTGLLKHLNRLPLSTEDTTVDLTRGDPFWSGYLHGQMMRSSVPVNVQTCIVKIIDNCPEVFQPYGRTWLQVLLQFLSSNLTGVVMCNVPARTFTTLFTDICLMLARWADPSYSNPTIPQTPTERDLATQLLGMLFEHLCGNREPHMDPATSQQIPRSAEPRTGLPELFKLLIECWEETVQPPCQAVHDALCRTDVSTKQLLVTLDLTTSMLRSKMSFDQPQMNFSLDKMAGLLIPLLDHENHSVRNSALLAAALLLHKGKTSTTSQASLATGINSQSLPTLDSMERNIHDRITCLGQSSTSSTFNAHQSLSLELACRAALSYIALQTHLIQVASVAFQLNQLSGSTLNAYLNLLKQFMADSVEVSSTMVASLTQCLFSTDTTHQDSTSRPQNFFEQLSLKSSDTVKLGLEVGKQWIRTVVSYSKGLPKQAIINSSTITPYRYQIQSVLSSAVKCFSLNAPRDVREAFYQICITVWEFRAELEPAIGMHLAKFGLLYGLTVETDLELASNIRRFVDDRCLPSTTIDRAIHILADFGSLTNLWDGLPESIWDWTQSLVLQMFPQLLYTINALTLERATLTAEYQQVFFDRPLDPSISFQDLNLSAYNSVNLMTSDPTIASLAPFATQTAFTTTTRADKTFAFTRIVTQSKTLTAGTLTIEASQQMTQPVNKKARTEEPTYLNSVAFPSVSQAPQTPSESLTEATPTPYELRIQRLRNQLNWRESTNANHTGDFTKEHGKKERNIFRERAIARQRAEFRLFQRASPTHTLDPHLQTTLTAKYRTGPLPDVESISPASLLDPLQRLSAAQPSAAATVFVNLYCVLLQSVSSQTEITNSTLNRFAESLHDILRLTCRLAAISTTDSALHDVTTACLVLLSKLVEIHSIRAIPTTPMPLSLDSSTVATSAVLTKSEPVAIVLLEEAFNLALRQRIPNTRLTCVNAPSWSDPPELVYFPQPFQNLLMQSSQASDQSLEASTVWWDLTRLYRSIGRFEEVLGWLLDRWSIDSQLFPLIGEALVTISELNYTNARLAFEQILETPHLWTTCPDTLEPGLQAICQDGLMACLERMASWDDLDVLTSRGLKSLTMDTSAGSQQLHNVSFSSVWPHLHNDSSVVETLLPLLFRARLKRLQDAMVQSQYEEASGPSSLEAANMDLCDFVESALEHDNVRSLFEVRFSEELSIFYCWKGDFVRALYFQERALKQHASDWRESIACDPFRSVGKSARAQTLTELSEFLNNMLNKDISFNKIQSIVDTWHNRPPHPSLDPLSAWNDIILNRLFYLTIMSTKCGPPSGASSALGERGEAVNPHFLDRTIFSLRMAEVNACITQNDPVLALNHLKNIRMLAQRGNAVELLGGYSHPKDDLWLRWCEAFADAWVVWSDNAVTVNARLPTKSVESQSTLRQVCAIEDLVKGLANAGLHLVNCSTNRPHLLTDYSSGSHADMAPFTFFTKVGRLLSRLSLLVDLPADDGQLSPQASDRLNLLLRQLGTPPFSSYGCDTSSSSTLSARLSSYTLSLSSQATRMAMALKFETSKMTPSLIQQLSEPMIVLADFCDRKLISASPSIQKAMKTDSEQLSTSALCYSFIEATLCSMQLNHRAGHLRFPRALQLASIDNDPGSSIQSLFISGTAKLPTWMFTQWLDLLVTGLFATATSEPVLVNQIIDRVAVDYPQIMLPPFLVKTSALLDDHWSSTDELAGSPGFNVQSINDAARPTVHRLFRLLSESQVYARFVEELSFLEEPKLVLKDWLASRAKRTLSNSEPNSAARLALVRDYTNLLLRSFRRSTTCELSPEGFIVEAASGSLASGSHRTMLSERLMEACNQVFGPGGSQFVFASVNDIEQSIKQLELFLETQQTPSNVNRLADYSPWLSSFSSNDFACAQFLSVPSAQYSSINHTQLAQRVHIFRFGFSLNLFNTTTYRYIAKSYISLVFPSAHQTLVSLRQPKLISLVGSNAKHYSWLVKGGEDLRQDTRIQHMFAITNQLLGSNRCGAASFFHPQSENVPVLVRTYSIVPISSHIGLVEWLESTTTLLAFYKAAMCDTELQSFKYAFYGADYSHKSIKYLAPGFLSTGSFLYGSVQTSFDIHCASRRYIDFDFLSKIGASSPPILAV</sequence>
<proteinExistence type="predicted"/>
<dbReference type="InterPro" id="IPR050517">
    <property type="entry name" value="DDR_Repair_Kinase"/>
</dbReference>
<dbReference type="GO" id="GO:0000723">
    <property type="term" value="P:telomere maintenance"/>
    <property type="evidence" value="ECO:0007669"/>
    <property type="project" value="TreeGrafter"/>
</dbReference>
<dbReference type="Pfam" id="PF08163">
    <property type="entry name" value="DNAPKcs_CC3"/>
    <property type="match status" value="2"/>
</dbReference>
<dbReference type="SMART" id="SM01344">
    <property type="entry name" value="NUC194"/>
    <property type="match status" value="1"/>
</dbReference>
<evidence type="ECO:0000256" key="1">
    <source>
        <dbReference type="SAM" id="MobiDB-lite"/>
    </source>
</evidence>
<dbReference type="Gene3D" id="3.30.1010.10">
    <property type="entry name" value="Phosphatidylinositol 3-kinase Catalytic Subunit, Chain A, domain 4"/>
    <property type="match status" value="1"/>
</dbReference>
<reference evidence="3 4" key="1">
    <citation type="submission" date="2015-03" db="EMBL/GenBank/DDBJ databases">
        <title>Draft genome of the nematode, Opisthorchis viverrini.</title>
        <authorList>
            <person name="Mitreva M."/>
        </authorList>
    </citation>
    <scope>NUCLEOTIDE SEQUENCE [LARGE SCALE GENOMIC DNA]</scope>
    <source>
        <strain evidence="3">Khon Kaen</strain>
    </source>
</reference>
<dbReference type="InterPro" id="IPR046804">
    <property type="entry name" value="DNA-PKcs_N"/>
</dbReference>
<dbReference type="PANTHER" id="PTHR11139:SF68">
    <property type="entry name" value="DNA-DEPENDENT PROTEIN KINASE CATALYTIC SUBUNIT"/>
    <property type="match status" value="1"/>
</dbReference>
<dbReference type="GO" id="GO:0005634">
    <property type="term" value="C:nucleus"/>
    <property type="evidence" value="ECO:0007669"/>
    <property type="project" value="InterPro"/>
</dbReference>
<feature type="compositionally biased region" description="Polar residues" evidence="1">
    <location>
        <begin position="3025"/>
        <end position="3041"/>
    </location>
</feature>
<dbReference type="SUPFAM" id="SSF56112">
    <property type="entry name" value="Protein kinase-like (PK-like)"/>
    <property type="match status" value="1"/>
</dbReference>
<name>A0A1S8X9X9_OPIVI</name>
<accession>A0A1S8X9X9</accession>
<gene>
    <name evidence="3" type="ORF">X801_00860</name>
</gene>
<dbReference type="PANTHER" id="PTHR11139">
    <property type="entry name" value="ATAXIA TELANGIECTASIA MUTATED ATM -RELATED"/>
    <property type="match status" value="1"/>
</dbReference>
<feature type="domain" description="PI3K/PI4K catalytic" evidence="2">
    <location>
        <begin position="4268"/>
        <end position="4447"/>
    </location>
</feature>
<dbReference type="InterPro" id="IPR000403">
    <property type="entry name" value="PI3/4_kinase_cat_dom"/>
</dbReference>
<dbReference type="InterPro" id="IPR012582">
    <property type="entry name" value="DNAPKcs_CC3"/>
</dbReference>
<dbReference type="GO" id="GO:0006303">
    <property type="term" value="P:double-strand break repair via nonhomologous end joining"/>
    <property type="evidence" value="ECO:0007669"/>
    <property type="project" value="InterPro"/>
</dbReference>
<protein>
    <submittedName>
        <fullName evidence="3">NUC194 domain protein</fullName>
    </submittedName>
</protein>
<dbReference type="PROSITE" id="PS50290">
    <property type="entry name" value="PI3_4_KINASE_3"/>
    <property type="match status" value="1"/>
</dbReference>
<dbReference type="EMBL" id="KV891582">
    <property type="protein sequence ID" value="OON23233.1"/>
    <property type="molecule type" value="Genomic_DNA"/>
</dbReference>